<reference evidence="4" key="2">
    <citation type="submission" date="2017-12" db="EMBL/GenBank/DDBJ databases">
        <title>Genome Sequencing Reveals a Rich Biosynthetic Potential.</title>
        <authorList>
            <person name="Bertrand R.L."/>
            <person name="Abdel-Hameed M.E."/>
            <person name="Sorensen J.L."/>
        </authorList>
    </citation>
    <scope>NUCLEOTIDE SEQUENCE</scope>
</reference>
<dbReference type="PANTHER" id="PTHR48070">
    <property type="entry name" value="ESTERASE OVCA2"/>
    <property type="match status" value="1"/>
</dbReference>
<dbReference type="Gene3D" id="3.40.50.1820">
    <property type="entry name" value="alpha/beta hydrolase"/>
    <property type="match status" value="1"/>
</dbReference>
<proteinExistence type="predicted"/>
<organism evidence="3">
    <name type="scientific">Cladonia uncialis subsp. uncialis</name>
    <dbReference type="NCBI Taxonomy" id="180999"/>
    <lineage>
        <taxon>Eukaryota</taxon>
        <taxon>Fungi</taxon>
        <taxon>Dikarya</taxon>
        <taxon>Ascomycota</taxon>
        <taxon>Pezizomycotina</taxon>
        <taxon>Lecanoromycetes</taxon>
        <taxon>OSLEUM clade</taxon>
        <taxon>Lecanoromycetidae</taxon>
        <taxon>Lecanorales</taxon>
        <taxon>Lecanorineae</taxon>
        <taxon>Cladoniaceae</taxon>
        <taxon>Cladonia</taxon>
    </lineage>
</organism>
<dbReference type="EMBL" id="KX264274">
    <property type="protein sequence ID" value="ANM86554.1"/>
    <property type="molecule type" value="Genomic_DNA"/>
</dbReference>
<dbReference type="InterPro" id="IPR050593">
    <property type="entry name" value="LovG"/>
</dbReference>
<keyword evidence="1" id="KW-0378">Hydrolase</keyword>
<dbReference type="AlphaFoldDB" id="A0A1Z1CBK2"/>
<dbReference type="GO" id="GO:0005737">
    <property type="term" value="C:cytoplasm"/>
    <property type="evidence" value="ECO:0007669"/>
    <property type="project" value="TreeGrafter"/>
</dbReference>
<dbReference type="GO" id="GO:0005634">
    <property type="term" value="C:nucleus"/>
    <property type="evidence" value="ECO:0007669"/>
    <property type="project" value="TreeGrafter"/>
</dbReference>
<evidence type="ECO:0000256" key="1">
    <source>
        <dbReference type="ARBA" id="ARBA00022801"/>
    </source>
</evidence>
<protein>
    <submittedName>
        <fullName evidence="3">DUF341 domain protein</fullName>
    </submittedName>
</protein>
<dbReference type="GO" id="GO:0019748">
    <property type="term" value="P:secondary metabolic process"/>
    <property type="evidence" value="ECO:0007669"/>
    <property type="project" value="TreeGrafter"/>
</dbReference>
<dbReference type="SUPFAM" id="SSF53474">
    <property type="entry name" value="alpha/beta-Hydrolases"/>
    <property type="match status" value="1"/>
</dbReference>
<accession>A0A1Z1CBK2</accession>
<dbReference type="InterPro" id="IPR005645">
    <property type="entry name" value="FSH-like_dom"/>
</dbReference>
<dbReference type="EMBL" id="MG777503">
    <property type="protein sequence ID" value="AUW31265.1"/>
    <property type="molecule type" value="Genomic_DNA"/>
</dbReference>
<dbReference type="PANTHER" id="PTHR48070:SF6">
    <property type="entry name" value="ESTERASE OVCA2"/>
    <property type="match status" value="1"/>
</dbReference>
<sequence length="152" mass="16356">MSHALSQLAQYISEEGPFDGVLGFSQGAILAATYLIQFSQDHPSRPLPFQCAIFFSGGSPLDPQALGQGKLRQIDPKVTGALLKLPTANIWGRNDTAWPGSSEVLCALCEDLNRNVYIHDGGHDIPGARAEEAVQGSVRAIRRAIDQALMVQ</sequence>
<evidence type="ECO:0000259" key="2">
    <source>
        <dbReference type="Pfam" id="PF03959"/>
    </source>
</evidence>
<dbReference type="InterPro" id="IPR029058">
    <property type="entry name" value="AB_hydrolase_fold"/>
</dbReference>
<name>A0A1Z1CBK2_CLAUC</name>
<dbReference type="Pfam" id="PF03959">
    <property type="entry name" value="FSH1"/>
    <property type="match status" value="1"/>
</dbReference>
<dbReference type="GO" id="GO:0016787">
    <property type="term" value="F:hydrolase activity"/>
    <property type="evidence" value="ECO:0007669"/>
    <property type="project" value="UniProtKB-KW"/>
</dbReference>
<evidence type="ECO:0000313" key="3">
    <source>
        <dbReference type="EMBL" id="ANM86554.1"/>
    </source>
</evidence>
<reference evidence="3" key="1">
    <citation type="submission" date="2016-05" db="EMBL/GenBank/DDBJ databases">
        <title>Lichen genome sequencing reveals its rich biosynthetic potential.</title>
        <authorList>
            <person name="Bertrand R.L."/>
            <person name="Abdel-Hameed M."/>
            <person name="Sorensen J.L."/>
        </authorList>
    </citation>
    <scope>NUCLEOTIDE SEQUENCE</scope>
</reference>
<feature type="domain" description="Serine hydrolase" evidence="2">
    <location>
        <begin position="3"/>
        <end position="129"/>
    </location>
</feature>
<evidence type="ECO:0000313" key="4">
    <source>
        <dbReference type="EMBL" id="AUW31265.1"/>
    </source>
</evidence>